<comment type="caution">
    <text evidence="1">The sequence shown here is derived from an EMBL/GenBank/DDBJ whole genome shotgun (WGS) entry which is preliminary data.</text>
</comment>
<dbReference type="InterPro" id="IPR050951">
    <property type="entry name" value="Retrovirus_Pol_polyprotein"/>
</dbReference>
<dbReference type="Proteomes" id="UP001458880">
    <property type="component" value="Unassembled WGS sequence"/>
</dbReference>
<dbReference type="InterPro" id="IPR012337">
    <property type="entry name" value="RNaseH-like_sf"/>
</dbReference>
<organism evidence="1 2">
    <name type="scientific">Popillia japonica</name>
    <name type="common">Japanese beetle</name>
    <dbReference type="NCBI Taxonomy" id="7064"/>
    <lineage>
        <taxon>Eukaryota</taxon>
        <taxon>Metazoa</taxon>
        <taxon>Ecdysozoa</taxon>
        <taxon>Arthropoda</taxon>
        <taxon>Hexapoda</taxon>
        <taxon>Insecta</taxon>
        <taxon>Pterygota</taxon>
        <taxon>Neoptera</taxon>
        <taxon>Endopterygota</taxon>
        <taxon>Coleoptera</taxon>
        <taxon>Polyphaga</taxon>
        <taxon>Scarabaeiformia</taxon>
        <taxon>Scarabaeidae</taxon>
        <taxon>Rutelinae</taxon>
        <taxon>Popillia</taxon>
    </lineage>
</organism>
<reference evidence="1 2" key="1">
    <citation type="journal article" date="2024" name="BMC Genomics">
        <title>De novo assembly and annotation of Popillia japonica's genome with initial clues to its potential as an invasive pest.</title>
        <authorList>
            <person name="Cucini C."/>
            <person name="Boschi S."/>
            <person name="Funari R."/>
            <person name="Cardaioli E."/>
            <person name="Iannotti N."/>
            <person name="Marturano G."/>
            <person name="Paoli F."/>
            <person name="Bruttini M."/>
            <person name="Carapelli A."/>
            <person name="Frati F."/>
            <person name="Nardi F."/>
        </authorList>
    </citation>
    <scope>NUCLEOTIDE SEQUENCE [LARGE SCALE GENOMIC DNA]</scope>
    <source>
        <strain evidence="1">DMR45628</strain>
    </source>
</reference>
<keyword evidence="2" id="KW-1185">Reference proteome</keyword>
<gene>
    <name evidence="1" type="ORF">QE152_g30274</name>
</gene>
<accession>A0AAW1JEB6</accession>
<name>A0AAW1JEB6_POPJA</name>
<dbReference type="PANTHER" id="PTHR37984:SF7">
    <property type="entry name" value="INTEGRASE CATALYTIC DOMAIN-CONTAINING PROTEIN"/>
    <property type="match status" value="1"/>
</dbReference>
<evidence type="ECO:0000313" key="1">
    <source>
        <dbReference type="EMBL" id="KAK9701929.1"/>
    </source>
</evidence>
<dbReference type="AlphaFoldDB" id="A0AAW1JEB6"/>
<dbReference type="Gene3D" id="3.30.420.10">
    <property type="entry name" value="Ribonuclease H-like superfamily/Ribonuclease H"/>
    <property type="match status" value="1"/>
</dbReference>
<proteinExistence type="predicted"/>
<dbReference type="PANTHER" id="PTHR37984">
    <property type="entry name" value="PROTEIN CBG26694"/>
    <property type="match status" value="1"/>
</dbReference>
<dbReference type="InterPro" id="IPR036397">
    <property type="entry name" value="RNaseH_sf"/>
</dbReference>
<sequence length="185" mass="21487">MPINSIEFKTFANDWDFDLLTSSPQYPKSNGLAERAVGICKNIVRKCLDDNSDIYKALLEYRTSPLTGLNLSPAELLNNRLLRTILPISTETLKSRPEIDLQKIQKQRQKAKTYYDRQSQQRNDFHEGDSVMLRKERIWVPAEIIVKAKIPRSYLVKDNIGRVYRRNMGTGRNYSQSKNPTFIFS</sequence>
<protein>
    <recommendedName>
        <fullName evidence="3">Integrase catalytic domain-containing protein</fullName>
    </recommendedName>
</protein>
<evidence type="ECO:0000313" key="2">
    <source>
        <dbReference type="Proteomes" id="UP001458880"/>
    </source>
</evidence>
<dbReference type="EMBL" id="JASPKY010000404">
    <property type="protein sequence ID" value="KAK9701929.1"/>
    <property type="molecule type" value="Genomic_DNA"/>
</dbReference>
<dbReference type="SUPFAM" id="SSF53098">
    <property type="entry name" value="Ribonuclease H-like"/>
    <property type="match status" value="1"/>
</dbReference>
<evidence type="ECO:0008006" key="3">
    <source>
        <dbReference type="Google" id="ProtNLM"/>
    </source>
</evidence>
<dbReference type="GO" id="GO:0003676">
    <property type="term" value="F:nucleic acid binding"/>
    <property type="evidence" value="ECO:0007669"/>
    <property type="project" value="InterPro"/>
</dbReference>